<evidence type="ECO:0000256" key="1">
    <source>
        <dbReference type="SAM" id="Phobius"/>
    </source>
</evidence>
<dbReference type="KEGG" id="bgp:BGL_2c04030"/>
<reference evidence="2 3" key="2">
    <citation type="journal article" date="2016" name="Appl. Microbiol. Biotechnol.">
        <title>Mutations improving production and secretion of extracellular lipase by Burkholderia glumae PG1.</title>
        <authorList>
            <person name="Knapp A."/>
            <person name="Voget S."/>
            <person name="Gao R."/>
            <person name="Zaburannyi N."/>
            <person name="Krysciak D."/>
            <person name="Breuer M."/>
            <person name="Hauer B."/>
            <person name="Streit W.R."/>
            <person name="Muller R."/>
            <person name="Daniel R."/>
            <person name="Jaeger K.E."/>
        </authorList>
    </citation>
    <scope>NUCLEOTIDE SEQUENCE [LARGE SCALE GENOMIC DNA]</scope>
    <source>
        <strain evidence="2 3">PG1</strain>
    </source>
</reference>
<evidence type="ECO:0000313" key="3">
    <source>
        <dbReference type="Proteomes" id="UP000031838"/>
    </source>
</evidence>
<feature type="transmembrane region" description="Helical" evidence="1">
    <location>
        <begin position="12"/>
        <end position="34"/>
    </location>
</feature>
<organism evidence="2 3">
    <name type="scientific">Burkholderia plantarii</name>
    <dbReference type="NCBI Taxonomy" id="41899"/>
    <lineage>
        <taxon>Bacteria</taxon>
        <taxon>Pseudomonadati</taxon>
        <taxon>Pseudomonadota</taxon>
        <taxon>Betaproteobacteria</taxon>
        <taxon>Burkholderiales</taxon>
        <taxon>Burkholderiaceae</taxon>
        <taxon>Burkholderia</taxon>
    </lineage>
</organism>
<dbReference type="OrthoDB" id="123053at2"/>
<protein>
    <recommendedName>
        <fullName evidence="4">Transmembrane protein</fullName>
    </recommendedName>
</protein>
<proteinExistence type="predicted"/>
<dbReference type="KEGG" id="bpla:bpln_2g04480"/>
<keyword evidence="1" id="KW-0812">Transmembrane</keyword>
<sequence>MMRHRRKFIAKLLLLVVVVAVLGRIVMGLWNWVVPELVAGAHAIDYPHAIGLLVLSRILFGGFRGHGGCRERKHWHHWQRMTQDERDRLRGAMDAAARRDGGTGA</sequence>
<dbReference type="HOGENOM" id="CLU_139601_2_0_4"/>
<reference evidence="3" key="1">
    <citation type="submission" date="2011-03" db="EMBL/GenBank/DDBJ databases">
        <authorList>
            <person name="Voget S."/>
            <person name="Streit W.R."/>
            <person name="Jaeger K.E."/>
            <person name="Daniel R."/>
        </authorList>
    </citation>
    <scope>NUCLEOTIDE SEQUENCE [LARGE SCALE GENOMIC DNA]</scope>
    <source>
        <strain evidence="3">PG1</strain>
    </source>
</reference>
<keyword evidence="1" id="KW-1133">Transmembrane helix</keyword>
<dbReference type="EMBL" id="CP002581">
    <property type="protein sequence ID" value="AJK48494.1"/>
    <property type="molecule type" value="Genomic_DNA"/>
</dbReference>
<keyword evidence="3" id="KW-1185">Reference proteome</keyword>
<accession>A0A0B6S273</accession>
<gene>
    <name evidence="2" type="ORF">BGL_2c04030</name>
</gene>
<keyword evidence="1" id="KW-0472">Membrane</keyword>
<dbReference type="AlphaFoldDB" id="A0A0B6S273"/>
<evidence type="ECO:0000313" key="2">
    <source>
        <dbReference type="EMBL" id="AJK48494.1"/>
    </source>
</evidence>
<dbReference type="Proteomes" id="UP000031838">
    <property type="component" value="Chromosome 2"/>
</dbReference>
<name>A0A0B6S273_BURPL</name>
<feature type="transmembrane region" description="Helical" evidence="1">
    <location>
        <begin position="46"/>
        <end position="63"/>
    </location>
</feature>
<evidence type="ECO:0008006" key="4">
    <source>
        <dbReference type="Google" id="ProtNLM"/>
    </source>
</evidence>